<feature type="region of interest" description="Disordered" evidence="3">
    <location>
        <begin position="555"/>
        <end position="594"/>
    </location>
</feature>
<reference evidence="5" key="1">
    <citation type="journal article" date="2013" name="PLoS ONE">
        <title>Genetic control of courtship behavior in the housefly: evidence for a conserved bifurcation of the sex-determining pathway.</title>
        <authorList>
            <person name="Meier N."/>
            <person name="Kappeli S.C."/>
            <person name="Hediger Niessen M."/>
            <person name="Billeter J.C."/>
            <person name="Goodwin S.F."/>
            <person name="Bopp D."/>
        </authorList>
    </citation>
    <scope>NUCLEOTIDE SEQUENCE</scope>
</reference>
<feature type="compositionally biased region" description="Polar residues" evidence="3">
    <location>
        <begin position="436"/>
        <end position="455"/>
    </location>
</feature>
<feature type="compositionally biased region" description="Basic and acidic residues" evidence="3">
    <location>
        <begin position="257"/>
        <end position="267"/>
    </location>
</feature>
<dbReference type="PANTHER" id="PTHR23110:SF107">
    <property type="entry name" value="SEX DETERMINATION PROTEIN FRUITLESS"/>
    <property type="match status" value="1"/>
</dbReference>
<dbReference type="SMART" id="SM00225">
    <property type="entry name" value="BTB"/>
    <property type="match status" value="1"/>
</dbReference>
<dbReference type="SUPFAM" id="SSF54695">
    <property type="entry name" value="POZ domain"/>
    <property type="match status" value="1"/>
</dbReference>
<organism evidence="5">
    <name type="scientific">Musca domestica</name>
    <name type="common">House fly</name>
    <dbReference type="NCBI Taxonomy" id="7370"/>
    <lineage>
        <taxon>Eukaryota</taxon>
        <taxon>Metazoa</taxon>
        <taxon>Ecdysozoa</taxon>
        <taxon>Arthropoda</taxon>
        <taxon>Hexapoda</taxon>
        <taxon>Insecta</taxon>
        <taxon>Pterygota</taxon>
        <taxon>Neoptera</taxon>
        <taxon>Endopterygota</taxon>
        <taxon>Diptera</taxon>
        <taxon>Brachycera</taxon>
        <taxon>Muscomorpha</taxon>
        <taxon>Muscoidea</taxon>
        <taxon>Muscidae</taxon>
        <taxon>Musca</taxon>
    </lineage>
</organism>
<keyword evidence="2" id="KW-0539">Nucleus</keyword>
<dbReference type="InterPro" id="IPR051095">
    <property type="entry name" value="Dros_DevTransReg"/>
</dbReference>
<feature type="compositionally biased region" description="Gly residues" evidence="3">
    <location>
        <begin position="143"/>
        <end position="155"/>
    </location>
</feature>
<feature type="compositionally biased region" description="Polar residues" evidence="3">
    <location>
        <begin position="322"/>
        <end position="337"/>
    </location>
</feature>
<accession>R4L9B4</accession>
<feature type="compositionally biased region" description="Polar residues" evidence="3">
    <location>
        <begin position="557"/>
        <end position="582"/>
    </location>
</feature>
<dbReference type="VEuPathDB" id="VectorBase:MDOA001944"/>
<dbReference type="VEuPathDB" id="VectorBase:MDOMA2_015373"/>
<name>R4L9B4_MUSDO</name>
<evidence type="ECO:0000313" key="5">
    <source>
        <dbReference type="EMBL" id="AGL09916.1"/>
    </source>
</evidence>
<dbReference type="GO" id="GO:0005634">
    <property type="term" value="C:nucleus"/>
    <property type="evidence" value="ECO:0007669"/>
    <property type="project" value="UniProtKB-SubCell"/>
</dbReference>
<dbReference type="PROSITE" id="PS50097">
    <property type="entry name" value="BTB"/>
    <property type="match status" value="1"/>
</dbReference>
<feature type="compositionally biased region" description="Basic and acidic residues" evidence="3">
    <location>
        <begin position="156"/>
        <end position="175"/>
    </location>
</feature>
<feature type="compositionally biased region" description="Low complexity" evidence="3">
    <location>
        <begin position="383"/>
        <end position="399"/>
    </location>
</feature>
<comment type="subcellular location">
    <subcellularLocation>
        <location evidence="1">Nucleus</location>
    </subcellularLocation>
</comment>
<evidence type="ECO:0000256" key="1">
    <source>
        <dbReference type="ARBA" id="ARBA00004123"/>
    </source>
</evidence>
<feature type="compositionally biased region" description="Basic and acidic residues" evidence="3">
    <location>
        <begin position="279"/>
        <end position="288"/>
    </location>
</feature>
<feature type="region of interest" description="Disordered" evidence="3">
    <location>
        <begin position="119"/>
        <end position="185"/>
    </location>
</feature>
<feature type="region of interest" description="Disordered" evidence="3">
    <location>
        <begin position="473"/>
        <end position="497"/>
    </location>
</feature>
<feature type="compositionally biased region" description="Low complexity" evidence="3">
    <location>
        <begin position="245"/>
        <end position="256"/>
    </location>
</feature>
<dbReference type="Pfam" id="PF00651">
    <property type="entry name" value="BTB"/>
    <property type="match status" value="1"/>
</dbReference>
<evidence type="ECO:0000256" key="2">
    <source>
        <dbReference type="ARBA" id="ARBA00023242"/>
    </source>
</evidence>
<dbReference type="CDD" id="cd18315">
    <property type="entry name" value="BTB_POZ_BAB-like"/>
    <property type="match status" value="1"/>
</dbReference>
<dbReference type="SMART" id="SM00597">
    <property type="entry name" value="ZnF_TTF"/>
    <property type="match status" value="1"/>
</dbReference>
<dbReference type="EMBL" id="KC750915">
    <property type="protein sequence ID" value="AGL09916.1"/>
    <property type="molecule type" value="mRNA"/>
</dbReference>
<feature type="region of interest" description="Disordered" evidence="3">
    <location>
        <begin position="245"/>
        <end position="455"/>
    </location>
</feature>
<dbReference type="InterPro" id="IPR000210">
    <property type="entry name" value="BTB/POZ_dom"/>
</dbReference>
<evidence type="ECO:0000256" key="3">
    <source>
        <dbReference type="SAM" id="MobiDB-lite"/>
    </source>
</evidence>
<gene>
    <name evidence="5" type="primary">fru</name>
</gene>
<dbReference type="InterPro" id="IPR006580">
    <property type="entry name" value="Znf_TTF"/>
</dbReference>
<sequence>MDQQFCLRWNNHPTNLTGVLTSLLQREALCDVTLACEGETVKAHQAILSACSPYFETIFLQNHHPHPIIYLKDVRYSEMRSLLDFMYKGEVNVGQSSLPMFLKTAESLQVRGLTDNNNLNYPSELDKHRDADISSPTGRTSYGAGGGAGGPGLGMRGERESRDRGRGEMRDDLHSHRSSSSLSERSSATAAAVAAAVAAASGNASLQSAAATLGLTGGERSPSVGSASAAAAAVAAVVAAAAGRSASADVLNSRGDAGSDRGSDRGNDNSVCGGVDRGGGIDERRDDLGQIDYSNQSKRDRDREVSTTPEHIISNKRRRKNSSNCDNLLTSTPNANVQDRHYAQDSQAPSNFKSSPVPKSSTGGGGGGNTSETEDSGGRRDSPLSASALSGGGNVNASSGGMGLNQSLSIKQELMDAQQQQQREHHVSLPPEYLPTTINLDNPRQPKSGNSNPKQISFAETFSKQLQYEYEQFHKQQQQEQGRMQKDHQQQQQQQQQQQSMIFQHAVEVQLKRLQQQTQQHIKNTWQQNVADIEMAASSTIQRLLQQQQHQQQQFLTSASEASTSRNISGSTSLGLQRTSPSLGPPPASATSRKNGRFRTNWLLLYDWLQYDEHTNQMYCKFCRKWSSELPDIRYIIRRRQLEFRLEIVNHHNKCKSHRMCYERERQECHMQHKDVVKATSMLATELTKPETRQEGHTGATAKPPEIISINVGDDSS</sequence>
<dbReference type="InterPro" id="IPR011333">
    <property type="entry name" value="SKP1/BTB/POZ_sf"/>
</dbReference>
<dbReference type="PANTHER" id="PTHR23110">
    <property type="entry name" value="BTB DOMAIN TRANSCRIPTION FACTOR"/>
    <property type="match status" value="1"/>
</dbReference>
<feature type="domain" description="BTB" evidence="4">
    <location>
        <begin position="30"/>
        <end position="95"/>
    </location>
</feature>
<dbReference type="FunFam" id="3.30.710.10:FF:000138">
    <property type="entry name" value="Fruitless, isoform N"/>
    <property type="match status" value="1"/>
</dbReference>
<dbReference type="Gene3D" id="3.30.710.10">
    <property type="entry name" value="Potassium Channel Kv1.1, Chain A"/>
    <property type="match status" value="1"/>
</dbReference>
<evidence type="ECO:0000259" key="4">
    <source>
        <dbReference type="PROSITE" id="PS50097"/>
    </source>
</evidence>
<dbReference type="GO" id="GO:0006357">
    <property type="term" value="P:regulation of transcription by RNA polymerase II"/>
    <property type="evidence" value="ECO:0007669"/>
    <property type="project" value="TreeGrafter"/>
</dbReference>
<protein>
    <submittedName>
        <fullName evidence="5">Zinc finger D splice variant</fullName>
    </submittedName>
</protein>
<feature type="compositionally biased region" description="Polar residues" evidence="3">
    <location>
        <begin position="344"/>
        <end position="359"/>
    </location>
</feature>
<proteinExistence type="evidence at transcript level"/>
<feature type="region of interest" description="Disordered" evidence="3">
    <location>
        <begin position="688"/>
        <end position="717"/>
    </location>
</feature>
<dbReference type="AlphaFoldDB" id="R4L9B4"/>